<feature type="transmembrane region" description="Helical" evidence="1">
    <location>
        <begin position="31"/>
        <end position="51"/>
    </location>
</feature>
<keyword evidence="1" id="KW-0472">Membrane</keyword>
<evidence type="ECO:0000313" key="5">
    <source>
        <dbReference type="Proteomes" id="UP000199280"/>
    </source>
</evidence>
<evidence type="ECO:0000313" key="4">
    <source>
        <dbReference type="Proteomes" id="UP000076878"/>
    </source>
</evidence>
<evidence type="ECO:0000256" key="1">
    <source>
        <dbReference type="SAM" id="Phobius"/>
    </source>
</evidence>
<dbReference type="Proteomes" id="UP000199280">
    <property type="component" value="Unassembled WGS sequence"/>
</dbReference>
<evidence type="ECO:0000313" key="2">
    <source>
        <dbReference type="EMBL" id="CZQ89873.1"/>
    </source>
</evidence>
<accession>A0A143YG41</accession>
<proteinExistence type="predicted"/>
<keyword evidence="1" id="KW-0812">Transmembrane</keyword>
<reference evidence="2 4" key="1">
    <citation type="submission" date="2016-02" db="EMBL/GenBank/DDBJ databases">
        <authorList>
            <person name="Wen L."/>
            <person name="He K."/>
            <person name="Yang H."/>
        </authorList>
    </citation>
    <scope>NUCLEOTIDE SEQUENCE [LARGE SCALE GENOMIC DNA]</scope>
    <source>
        <strain evidence="2">Trichococcus_R210</strain>
    </source>
</reference>
<keyword evidence="5" id="KW-1185">Reference proteome</keyword>
<protein>
    <submittedName>
        <fullName evidence="2">Uncharacterized protein</fullName>
    </submittedName>
</protein>
<dbReference type="Proteomes" id="UP000076878">
    <property type="component" value="Unassembled WGS sequence"/>
</dbReference>
<gene>
    <name evidence="3" type="ORF">SAMN05216375_10423</name>
    <name evidence="2" type="ORF">TR210_834</name>
</gene>
<dbReference type="AlphaFoldDB" id="A0A143YG41"/>
<name>A0A143YG41_9LACT</name>
<dbReference type="EMBL" id="FNYT01000004">
    <property type="protein sequence ID" value="SEI82066.1"/>
    <property type="molecule type" value="Genomic_DNA"/>
</dbReference>
<reference evidence="3 5" key="2">
    <citation type="submission" date="2016-10" db="EMBL/GenBank/DDBJ databases">
        <authorList>
            <person name="Varghese N."/>
            <person name="Submissions S."/>
        </authorList>
    </citation>
    <scope>NUCLEOTIDE SEQUENCE [LARGE SCALE GENOMIC DNA]</scope>
    <source>
        <strain evidence="3 5">DSM 22150</strain>
    </source>
</reference>
<sequence length="69" mass="7790">MLAELRRSPRSPEGRSEILNKQAKKTVSKRSFWLVFYSGFVMVLAIFNRLIAISGHPNFLAVKPSDVAL</sequence>
<organism evidence="2 4">
    <name type="scientific">Trichococcus ilyis</name>
    <dbReference type="NCBI Taxonomy" id="640938"/>
    <lineage>
        <taxon>Bacteria</taxon>
        <taxon>Bacillati</taxon>
        <taxon>Bacillota</taxon>
        <taxon>Bacilli</taxon>
        <taxon>Lactobacillales</taxon>
        <taxon>Carnobacteriaceae</taxon>
        <taxon>Trichococcus</taxon>
    </lineage>
</organism>
<dbReference type="EMBL" id="FJNB01000004">
    <property type="protein sequence ID" value="CZQ89873.1"/>
    <property type="molecule type" value="Genomic_DNA"/>
</dbReference>
<keyword evidence="1" id="KW-1133">Transmembrane helix</keyword>
<evidence type="ECO:0000313" key="3">
    <source>
        <dbReference type="EMBL" id="SEI82066.1"/>
    </source>
</evidence>